<comment type="caution">
    <text evidence="1">The sequence shown here is derived from an EMBL/GenBank/DDBJ whole genome shotgun (WGS) entry which is preliminary data.</text>
</comment>
<sequence>MYLAWRPIFQRAFHSGRLRPFSWRARRRPVQLPGEGSAWCDVFTLGSAVTMGLLSVTVAKSWVRCDEEFRELHLSQRDEALLLSVLDGGVANLQKWTQAPASWWDDSRQIRISGLKDCMHYIKRLEGFPIKLQMVTAVWEEVALDDLLVLSEASDNCLKLTFDPVIDTMTTRLHFGGGIRKGRVLRTMTRPTLMGIIQAREVDSVLREPEIMADGWVVGGGLGLQSPLLVDKIQESEYLKALAAVPPSKGKVRAIDHTSEYLFQPLDDAARSASSAKGTWKVHYILLSEAGGGVPLWAAEKGVLKAIIDWYTAAHKEWVRRQTVSG</sequence>
<protein>
    <submittedName>
        <fullName evidence="1">Uncharacterized protein</fullName>
    </submittedName>
</protein>
<dbReference type="InterPro" id="IPR023393">
    <property type="entry name" value="START-like_dom_sf"/>
</dbReference>
<name>A0ABP0P0H2_9DINO</name>
<evidence type="ECO:0000313" key="1">
    <source>
        <dbReference type="EMBL" id="CAK9069316.1"/>
    </source>
</evidence>
<evidence type="ECO:0000313" key="2">
    <source>
        <dbReference type="Proteomes" id="UP001642484"/>
    </source>
</evidence>
<accession>A0ABP0P0H2</accession>
<proteinExistence type="predicted"/>
<keyword evidence="2" id="KW-1185">Reference proteome</keyword>
<dbReference type="EMBL" id="CAXAMN010022428">
    <property type="protein sequence ID" value="CAK9069316.1"/>
    <property type="molecule type" value="Genomic_DNA"/>
</dbReference>
<dbReference type="Gene3D" id="3.30.530.20">
    <property type="match status" value="1"/>
</dbReference>
<organism evidence="1 2">
    <name type="scientific">Durusdinium trenchii</name>
    <dbReference type="NCBI Taxonomy" id="1381693"/>
    <lineage>
        <taxon>Eukaryota</taxon>
        <taxon>Sar</taxon>
        <taxon>Alveolata</taxon>
        <taxon>Dinophyceae</taxon>
        <taxon>Suessiales</taxon>
        <taxon>Symbiodiniaceae</taxon>
        <taxon>Durusdinium</taxon>
    </lineage>
</organism>
<dbReference type="Proteomes" id="UP001642484">
    <property type="component" value="Unassembled WGS sequence"/>
</dbReference>
<gene>
    <name evidence="1" type="ORF">CCMP2556_LOCUS34088</name>
</gene>
<reference evidence="1 2" key="1">
    <citation type="submission" date="2024-02" db="EMBL/GenBank/DDBJ databases">
        <authorList>
            <person name="Chen Y."/>
            <person name="Shah S."/>
            <person name="Dougan E. K."/>
            <person name="Thang M."/>
            <person name="Chan C."/>
        </authorList>
    </citation>
    <scope>NUCLEOTIDE SEQUENCE [LARGE SCALE GENOMIC DNA]</scope>
</reference>
<dbReference type="SUPFAM" id="SSF55961">
    <property type="entry name" value="Bet v1-like"/>
    <property type="match status" value="1"/>
</dbReference>